<comment type="caution">
    <text evidence="2">The sequence shown here is derived from an EMBL/GenBank/DDBJ whole genome shotgun (WGS) entry which is preliminary data.</text>
</comment>
<organism evidence="2 3">
    <name type="scientific">Acetobacter estunensis</name>
    <dbReference type="NCBI Taxonomy" id="104097"/>
    <lineage>
        <taxon>Bacteria</taxon>
        <taxon>Pseudomonadati</taxon>
        <taxon>Pseudomonadota</taxon>
        <taxon>Alphaproteobacteria</taxon>
        <taxon>Acetobacterales</taxon>
        <taxon>Acetobacteraceae</taxon>
        <taxon>Acetobacter</taxon>
    </lineage>
</organism>
<evidence type="ECO:0000313" key="2">
    <source>
        <dbReference type="EMBL" id="NHO55368.1"/>
    </source>
</evidence>
<dbReference type="RefSeq" id="WP_166319000.1">
    <property type="nucleotide sequence ID" value="NZ_WOTH01000070.1"/>
</dbReference>
<keyword evidence="1" id="KW-0732">Signal</keyword>
<dbReference type="EMBL" id="WOTH01000070">
    <property type="protein sequence ID" value="NHO55368.1"/>
    <property type="molecule type" value="Genomic_DNA"/>
</dbReference>
<name>A0A967BE24_9PROT</name>
<reference evidence="2" key="1">
    <citation type="submission" date="2019-11" db="EMBL/GenBank/DDBJ databases">
        <title>Description of new Acetobacter species.</title>
        <authorList>
            <person name="Cleenwerck I."/>
            <person name="Sombolestani A.S."/>
        </authorList>
    </citation>
    <scope>NUCLEOTIDE SEQUENCE</scope>
    <source>
        <strain evidence="2">LMG 1626</strain>
    </source>
</reference>
<evidence type="ECO:0000256" key="1">
    <source>
        <dbReference type="SAM" id="SignalP"/>
    </source>
</evidence>
<proteinExistence type="predicted"/>
<dbReference type="Proteomes" id="UP000597459">
    <property type="component" value="Unassembled WGS sequence"/>
</dbReference>
<sequence length="131" mass="14385">MKIIPVAVALASALTWTSAVAADLHPVKPLAGYQCMVVDTPESMDMDFDHPVSLHQEPSSNSPTFAPVAEIIAVAEPPETQNGFVKTMNFAFRPGWIETKWLKPYTAIHPGKTCTPSVMNDGKLGFDFRRR</sequence>
<evidence type="ECO:0000313" key="3">
    <source>
        <dbReference type="Proteomes" id="UP000597459"/>
    </source>
</evidence>
<accession>A0A967BE24</accession>
<gene>
    <name evidence="2" type="ORF">GOB87_15745</name>
</gene>
<keyword evidence="3" id="KW-1185">Reference proteome</keyword>
<dbReference type="AlphaFoldDB" id="A0A967BE24"/>
<feature type="signal peptide" evidence="1">
    <location>
        <begin position="1"/>
        <end position="21"/>
    </location>
</feature>
<protein>
    <submittedName>
        <fullName evidence="2">Uncharacterized protein</fullName>
    </submittedName>
</protein>
<feature type="chain" id="PRO_5036987246" evidence="1">
    <location>
        <begin position="22"/>
        <end position="131"/>
    </location>
</feature>